<gene>
    <name evidence="2" type="ORF">CYNAS_LOCUS9746</name>
</gene>
<accession>A0AA36GT28</accession>
<dbReference type="AlphaFoldDB" id="A0AA36GT28"/>
<evidence type="ECO:0000313" key="3">
    <source>
        <dbReference type="Proteomes" id="UP001176961"/>
    </source>
</evidence>
<name>A0AA36GT28_CYLNA</name>
<evidence type="ECO:0000256" key="1">
    <source>
        <dbReference type="SAM" id="Phobius"/>
    </source>
</evidence>
<comment type="caution">
    <text evidence="2">The sequence shown here is derived from an EMBL/GenBank/DDBJ whole genome shotgun (WGS) entry which is preliminary data.</text>
</comment>
<keyword evidence="1" id="KW-1133">Transmembrane helix</keyword>
<organism evidence="2 3">
    <name type="scientific">Cylicocyclus nassatus</name>
    <name type="common">Nematode worm</name>
    <dbReference type="NCBI Taxonomy" id="53992"/>
    <lineage>
        <taxon>Eukaryota</taxon>
        <taxon>Metazoa</taxon>
        <taxon>Ecdysozoa</taxon>
        <taxon>Nematoda</taxon>
        <taxon>Chromadorea</taxon>
        <taxon>Rhabditida</taxon>
        <taxon>Rhabditina</taxon>
        <taxon>Rhabditomorpha</taxon>
        <taxon>Strongyloidea</taxon>
        <taxon>Strongylidae</taxon>
        <taxon>Cylicocyclus</taxon>
    </lineage>
</organism>
<proteinExistence type="predicted"/>
<dbReference type="Proteomes" id="UP001176961">
    <property type="component" value="Unassembled WGS sequence"/>
</dbReference>
<sequence>MVNIEIYWYIHSHIVVPFTALQHFNYASFWTYAKVDLDGLQSFIYREYCQRLYFLLTISFALIIRLNISQSYCTKVDAV</sequence>
<protein>
    <submittedName>
        <fullName evidence="2">Uncharacterized protein</fullName>
    </submittedName>
</protein>
<keyword evidence="3" id="KW-1185">Reference proteome</keyword>
<keyword evidence="1" id="KW-0472">Membrane</keyword>
<keyword evidence="1" id="KW-0812">Transmembrane</keyword>
<evidence type="ECO:0000313" key="2">
    <source>
        <dbReference type="EMBL" id="CAJ0597763.1"/>
    </source>
</evidence>
<dbReference type="EMBL" id="CATQJL010000223">
    <property type="protein sequence ID" value="CAJ0597763.1"/>
    <property type="molecule type" value="Genomic_DNA"/>
</dbReference>
<feature type="transmembrane region" description="Helical" evidence="1">
    <location>
        <begin position="52"/>
        <end position="68"/>
    </location>
</feature>
<reference evidence="2" key="1">
    <citation type="submission" date="2023-07" db="EMBL/GenBank/DDBJ databases">
        <authorList>
            <consortium name="CYATHOMIX"/>
        </authorList>
    </citation>
    <scope>NUCLEOTIDE SEQUENCE</scope>
    <source>
        <strain evidence="2">N/A</strain>
    </source>
</reference>